<dbReference type="Gene3D" id="3.40.50.1820">
    <property type="entry name" value="alpha/beta hydrolase"/>
    <property type="match status" value="1"/>
</dbReference>
<evidence type="ECO:0000256" key="3">
    <source>
        <dbReference type="SAM" id="MobiDB-lite"/>
    </source>
</evidence>
<dbReference type="PANTHER" id="PTHR42776">
    <property type="entry name" value="SERINE PEPTIDASE S9 FAMILY MEMBER"/>
    <property type="match status" value="1"/>
</dbReference>
<reference evidence="5 6" key="1">
    <citation type="submission" date="2018-12" db="EMBL/GenBank/DDBJ databases">
        <authorList>
            <consortium name="Pathogen Informatics"/>
        </authorList>
    </citation>
    <scope>NUCLEOTIDE SEQUENCE [LARGE SCALE GENOMIC DNA]</scope>
    <source>
        <strain evidence="5 6">NCTC13354</strain>
    </source>
</reference>
<dbReference type="SUPFAM" id="SSF53474">
    <property type="entry name" value="alpha/beta-Hydrolases"/>
    <property type="match status" value="1"/>
</dbReference>
<keyword evidence="1" id="KW-0732">Signal</keyword>
<dbReference type="PANTHER" id="PTHR42776:SF13">
    <property type="entry name" value="DIPEPTIDYL-PEPTIDASE 5"/>
    <property type="match status" value="1"/>
</dbReference>
<gene>
    <name evidence="5" type="primary">ptpA_2</name>
    <name evidence="5" type="ORF">NCTC13354_01274</name>
</gene>
<evidence type="ECO:0000313" key="6">
    <source>
        <dbReference type="Proteomes" id="UP000269542"/>
    </source>
</evidence>
<dbReference type="Pfam" id="PF00326">
    <property type="entry name" value="Peptidase_S9"/>
    <property type="match status" value="1"/>
</dbReference>
<dbReference type="InterPro" id="IPR029058">
    <property type="entry name" value="AB_hydrolase_fold"/>
</dbReference>
<dbReference type="GO" id="GO:0004252">
    <property type="term" value="F:serine-type endopeptidase activity"/>
    <property type="evidence" value="ECO:0007669"/>
    <property type="project" value="TreeGrafter"/>
</dbReference>
<organism evidence="5 6">
    <name type="scientific">Trueperella bialowiezensis</name>
    <dbReference type="NCBI Taxonomy" id="312285"/>
    <lineage>
        <taxon>Bacteria</taxon>
        <taxon>Bacillati</taxon>
        <taxon>Actinomycetota</taxon>
        <taxon>Actinomycetes</taxon>
        <taxon>Actinomycetales</taxon>
        <taxon>Actinomycetaceae</taxon>
        <taxon>Trueperella</taxon>
    </lineage>
</organism>
<keyword evidence="2 5" id="KW-0378">Hydrolase</keyword>
<dbReference type="KEGG" id="tbw:NCTC13354_01274"/>
<dbReference type="GO" id="GO:0006508">
    <property type="term" value="P:proteolysis"/>
    <property type="evidence" value="ECO:0007669"/>
    <property type="project" value="InterPro"/>
</dbReference>
<keyword evidence="6" id="KW-1185">Reference proteome</keyword>
<evidence type="ECO:0000256" key="2">
    <source>
        <dbReference type="ARBA" id="ARBA00022801"/>
    </source>
</evidence>
<evidence type="ECO:0000259" key="4">
    <source>
        <dbReference type="Pfam" id="PF00326"/>
    </source>
</evidence>
<protein>
    <submittedName>
        <fullName evidence="5">Prolyl tripeptidyl peptidase</fullName>
        <ecNumber evidence="5">3.4.14.12</ecNumber>
    </submittedName>
</protein>
<dbReference type="Proteomes" id="UP000269542">
    <property type="component" value="Chromosome"/>
</dbReference>
<dbReference type="EMBL" id="LR134476">
    <property type="protein sequence ID" value="VEI13557.1"/>
    <property type="molecule type" value="Genomic_DNA"/>
</dbReference>
<dbReference type="SUPFAM" id="SSF82171">
    <property type="entry name" value="DPP6 N-terminal domain-like"/>
    <property type="match status" value="1"/>
</dbReference>
<dbReference type="AlphaFoldDB" id="A0A3S4X687"/>
<proteinExistence type="predicted"/>
<evidence type="ECO:0000256" key="1">
    <source>
        <dbReference type="ARBA" id="ARBA00022729"/>
    </source>
</evidence>
<dbReference type="EC" id="3.4.14.12" evidence="5"/>
<feature type="region of interest" description="Disordered" evidence="3">
    <location>
        <begin position="185"/>
        <end position="211"/>
    </location>
</feature>
<dbReference type="RefSeq" id="WP_164712412.1">
    <property type="nucleotide sequence ID" value="NZ_LR134476.1"/>
</dbReference>
<name>A0A3S4X687_9ACTO</name>
<evidence type="ECO:0000313" key="5">
    <source>
        <dbReference type="EMBL" id="VEI13557.1"/>
    </source>
</evidence>
<feature type="domain" description="Peptidase S9 prolyl oligopeptidase catalytic" evidence="4">
    <location>
        <begin position="465"/>
        <end position="667"/>
    </location>
</feature>
<dbReference type="InterPro" id="IPR001375">
    <property type="entry name" value="Peptidase_S9_cat"/>
</dbReference>
<accession>A0A3S4X687</accession>
<sequence>MSIFESLEDFVSHPRTTRLVTKHGRIIATVARIAAKKDRYVSSLVDITDGSPRTLTRSLKGEGLMAVGERGEVYFTSGRDDAGLPSAEATGSALWMLPPSGEARVVARTAGPLESVHAAGGKLVMVVGTFPGRDPESAAKIAKTRKERGVSAILHEDFPVRFWDHDLGPTYPRLFIADAPALDDFSPSGTTANSDDAEPGTPSPLPDSEVSLREVPIPAGKLGEISVSPDGTRALITLGHSVQNSTEQVSSVYEVELASGVVTEVAIAPRHNADVPDYTSYYAGSYSTDRQRAIVQVESGNMDGDPLRAWLEVWERESGERYRIPADFDDWPAEAEWLDSDTLVIAAPRRGRQSLYLVDRASGAATLITDDDHAYTNIGVRDGQIIALRSAINEPPRPVKVTDDGVVDLAELTPPVVAPGRLTEVETRAEDGTDTRAWLCLPDGTEPAPLLVFVHGGPWGSWNDWTWRWNPWPFVAKGYAVLLPDPAISTGYGQAMIDRGNDAIGDTPYTDILALVDAAEARPDITGDRTALLGGSYGGYMANWMAGHTGTRFSCIVSHASLWNIGQMAGTTDNGSWYEWMMPTQEAIYSPHRFADQIEVPMLIIHGDKDYRVPIGQSHALWQALNRVAKVRGHKFLYFPDENHWVLGPSNSMVWYQTVMAFVDQQVLGKDWRRPELLG</sequence>